<dbReference type="NCBIfam" id="TIGR00731">
    <property type="entry name" value="bL25_bact_ctc"/>
    <property type="match status" value="1"/>
</dbReference>
<dbReference type="GO" id="GO:0003735">
    <property type="term" value="F:structural constituent of ribosome"/>
    <property type="evidence" value="ECO:0007669"/>
    <property type="project" value="InterPro"/>
</dbReference>
<dbReference type="InterPro" id="IPR011035">
    <property type="entry name" value="Ribosomal_bL25/Gln-tRNA_synth"/>
</dbReference>
<feature type="domain" description="Large ribosomal subunit protein bL25 L25" evidence="7">
    <location>
        <begin position="2"/>
        <end position="88"/>
    </location>
</feature>
<evidence type="ECO:0000256" key="2">
    <source>
        <dbReference type="ARBA" id="ARBA00022884"/>
    </source>
</evidence>
<evidence type="ECO:0000256" key="3">
    <source>
        <dbReference type="ARBA" id="ARBA00022980"/>
    </source>
</evidence>
<comment type="function">
    <text evidence="5">This is one of the proteins that binds to the 5S RNA in the ribosome where it forms part of the central protuberance.</text>
</comment>
<dbReference type="InterPro" id="IPR020057">
    <property type="entry name" value="Ribosomal_bL25_b-dom"/>
</dbReference>
<reference evidence="9 10" key="1">
    <citation type="submission" date="2019-03" db="EMBL/GenBank/DDBJ databases">
        <title>Genomic Encyclopedia of Type Strains, Phase IV (KMG-IV): sequencing the most valuable type-strain genomes for metagenomic binning, comparative biology and taxonomic classification.</title>
        <authorList>
            <person name="Goeker M."/>
        </authorList>
    </citation>
    <scope>NUCLEOTIDE SEQUENCE [LARGE SCALE GENOMIC DNA]</scope>
    <source>
        <strain evidence="9 10">DSM 24176</strain>
    </source>
</reference>
<feature type="region of interest" description="Disordered" evidence="6">
    <location>
        <begin position="182"/>
        <end position="204"/>
    </location>
</feature>
<keyword evidence="1 5" id="KW-0699">rRNA-binding</keyword>
<dbReference type="Pfam" id="PF14693">
    <property type="entry name" value="Ribosomal_TL5_C"/>
    <property type="match status" value="1"/>
</dbReference>
<feature type="domain" description="Large ribosomal subunit protein bL25 beta" evidence="8">
    <location>
        <begin position="97"/>
        <end position="179"/>
    </location>
</feature>
<keyword evidence="10" id="KW-1185">Reference proteome</keyword>
<comment type="similarity">
    <text evidence="5">Belongs to the bacterial ribosomal protein bL25 family. CTC subfamily.</text>
</comment>
<comment type="caution">
    <text evidence="9">The sequence shown here is derived from an EMBL/GenBank/DDBJ whole genome shotgun (WGS) entry which is preliminary data.</text>
</comment>
<keyword evidence="3 5" id="KW-0689">Ribosomal protein</keyword>
<dbReference type="InterPro" id="IPR020930">
    <property type="entry name" value="Ribosomal_uL5_bac-type"/>
</dbReference>
<evidence type="ECO:0000259" key="7">
    <source>
        <dbReference type="Pfam" id="PF01386"/>
    </source>
</evidence>
<dbReference type="PANTHER" id="PTHR33284">
    <property type="entry name" value="RIBOSOMAL PROTEIN L25/GLN-TRNA SYNTHETASE, ANTI-CODON-BINDING DOMAIN-CONTAINING PROTEIN"/>
    <property type="match status" value="1"/>
</dbReference>
<dbReference type="GO" id="GO:0008097">
    <property type="term" value="F:5S rRNA binding"/>
    <property type="evidence" value="ECO:0007669"/>
    <property type="project" value="InterPro"/>
</dbReference>
<dbReference type="InterPro" id="IPR001021">
    <property type="entry name" value="Ribosomal_bL25_long"/>
</dbReference>
<evidence type="ECO:0000256" key="4">
    <source>
        <dbReference type="ARBA" id="ARBA00023274"/>
    </source>
</evidence>
<gene>
    <name evidence="5" type="primary">rplY</name>
    <name evidence="5" type="synonym">ctc</name>
    <name evidence="9" type="ORF">EDC19_1000</name>
</gene>
<dbReference type="GO" id="GO:0022625">
    <property type="term" value="C:cytosolic large ribosomal subunit"/>
    <property type="evidence" value="ECO:0007669"/>
    <property type="project" value="TreeGrafter"/>
</dbReference>
<name>A0A4R1N0W6_9FIRM</name>
<dbReference type="EMBL" id="SMGQ01000011">
    <property type="protein sequence ID" value="TCK98570.1"/>
    <property type="molecule type" value="Genomic_DNA"/>
</dbReference>
<dbReference type="InterPro" id="IPR020056">
    <property type="entry name" value="Rbsml_bL25/Gln-tRNA_synth_N"/>
</dbReference>
<dbReference type="GO" id="GO:0006412">
    <property type="term" value="P:translation"/>
    <property type="evidence" value="ECO:0007669"/>
    <property type="project" value="UniProtKB-UniRule"/>
</dbReference>
<dbReference type="OrthoDB" id="9790002at2"/>
<dbReference type="SUPFAM" id="SSF50715">
    <property type="entry name" value="Ribosomal protein L25-like"/>
    <property type="match status" value="1"/>
</dbReference>
<proteinExistence type="inferred from homology"/>
<dbReference type="PANTHER" id="PTHR33284:SF1">
    <property type="entry name" value="RIBOSOMAL PROTEIN L25_GLN-TRNA SYNTHETASE, ANTI-CODON-BINDING DOMAIN-CONTAINING PROTEIN"/>
    <property type="match status" value="1"/>
</dbReference>
<comment type="subunit">
    <text evidence="5">Part of the 50S ribosomal subunit; part of the 5S rRNA/L5/L18/L25 subcomplex. Contacts the 5S rRNA. Binds to the 5S rRNA independently of L5 and L18.</text>
</comment>
<evidence type="ECO:0000259" key="8">
    <source>
        <dbReference type="Pfam" id="PF14693"/>
    </source>
</evidence>
<keyword evidence="2 5" id="KW-0694">RNA-binding</keyword>
<organism evidence="9 10">
    <name type="scientific">Natranaerovirga hydrolytica</name>
    <dbReference type="NCBI Taxonomy" id="680378"/>
    <lineage>
        <taxon>Bacteria</taxon>
        <taxon>Bacillati</taxon>
        <taxon>Bacillota</taxon>
        <taxon>Clostridia</taxon>
        <taxon>Lachnospirales</taxon>
        <taxon>Natranaerovirgaceae</taxon>
        <taxon>Natranaerovirga</taxon>
    </lineage>
</organism>
<dbReference type="InterPro" id="IPR029751">
    <property type="entry name" value="Ribosomal_L25_dom"/>
</dbReference>
<dbReference type="Proteomes" id="UP000294545">
    <property type="component" value="Unassembled WGS sequence"/>
</dbReference>
<dbReference type="Gene3D" id="2.40.240.10">
    <property type="entry name" value="Ribosomal Protein L25, Chain P"/>
    <property type="match status" value="1"/>
</dbReference>
<evidence type="ECO:0000313" key="10">
    <source>
        <dbReference type="Proteomes" id="UP000294545"/>
    </source>
</evidence>
<evidence type="ECO:0000256" key="1">
    <source>
        <dbReference type="ARBA" id="ARBA00022730"/>
    </source>
</evidence>
<dbReference type="CDD" id="cd00495">
    <property type="entry name" value="Ribosomal_L25_TL5_CTC"/>
    <property type="match status" value="1"/>
</dbReference>
<dbReference type="HAMAP" id="MF_01334">
    <property type="entry name" value="Ribosomal_bL25_CTC"/>
    <property type="match status" value="1"/>
</dbReference>
<dbReference type="AlphaFoldDB" id="A0A4R1N0W6"/>
<sequence length="204" mass="22902">MIKAEVRNELGGNTATDLREKGYIPGVIYGDHKDTENIMVHSTDLMRTIKNKGVSAQIELEVNGKKVPTIIKEVQSDVLTYKVIHADFQRLSQNETIRVKVPIHLENMSKVESNTTLVQHQLNELEIECLPKYLVESVEADVSNISLGNPLKVEDLPIYKEENINIINGPEEVIATVVHNSTNDTTDSEEDVEMPEVIGQKNEE</sequence>
<protein>
    <recommendedName>
        <fullName evidence="5">Large ribosomal subunit protein bL25</fullName>
    </recommendedName>
    <alternativeName>
        <fullName evidence="5">General stress protein CTC</fullName>
    </alternativeName>
</protein>
<dbReference type="Pfam" id="PF01386">
    <property type="entry name" value="Ribosomal_L25p"/>
    <property type="match status" value="1"/>
</dbReference>
<evidence type="ECO:0000313" key="9">
    <source>
        <dbReference type="EMBL" id="TCK98570.1"/>
    </source>
</evidence>
<keyword evidence="4 5" id="KW-0687">Ribonucleoprotein</keyword>
<evidence type="ECO:0000256" key="6">
    <source>
        <dbReference type="SAM" id="MobiDB-lite"/>
    </source>
</evidence>
<evidence type="ECO:0000256" key="5">
    <source>
        <dbReference type="HAMAP-Rule" id="MF_01334"/>
    </source>
</evidence>
<dbReference type="RefSeq" id="WP_132281397.1">
    <property type="nucleotide sequence ID" value="NZ_SMGQ01000011.1"/>
</dbReference>
<accession>A0A4R1N0W6</accession>
<dbReference type="Gene3D" id="2.170.120.20">
    <property type="entry name" value="Ribosomal protein L25, beta domain"/>
    <property type="match status" value="1"/>
</dbReference>
<dbReference type="InterPro" id="IPR037121">
    <property type="entry name" value="Ribosomal_bL25_C"/>
</dbReference>